<dbReference type="RefSeq" id="WP_003667281.1">
    <property type="nucleotide sequence ID" value="NZ_CP010573.1"/>
</dbReference>
<dbReference type="AlphaFoldDB" id="A0A3A9LFZ0"/>
<dbReference type="Proteomes" id="UP000280228">
    <property type="component" value="Chromosome"/>
</dbReference>
<proteinExistence type="predicted"/>
<sequence length="95" mass="10221">MLEWQAAVPPADAANIHVGQTASVEIAGRQVIGGVARLSPVTNDSRDITVHVRLLRDSGASAGMYQSGEFLFDAQRYNAIPLSALMGLDGYDYVW</sequence>
<name>A0A3A9LFZ0_MORCA</name>
<protein>
    <submittedName>
        <fullName evidence="1 2">Secretion protein HlyD</fullName>
    </submittedName>
</protein>
<evidence type="ECO:0000313" key="3">
    <source>
        <dbReference type="Proteomes" id="UP000268436"/>
    </source>
</evidence>
<dbReference type="KEGG" id="mcs:DR90_1794"/>
<evidence type="ECO:0000313" key="2">
    <source>
        <dbReference type="EMBL" id="RUO16124.1"/>
    </source>
</evidence>
<evidence type="ECO:0000313" key="4">
    <source>
        <dbReference type="Proteomes" id="UP000280228"/>
    </source>
</evidence>
<dbReference type="EMBL" id="CP034662">
    <property type="protein sequence ID" value="AZQ92236.1"/>
    <property type="molecule type" value="Genomic_DNA"/>
</dbReference>
<evidence type="ECO:0000313" key="1">
    <source>
        <dbReference type="EMBL" id="AZQ92236.1"/>
    </source>
</evidence>
<accession>A0A3A9LFZ0</accession>
<gene>
    <name evidence="1" type="ORF">EJK53_0107</name>
    <name evidence="2" type="ORF">EJK54_0948</name>
</gene>
<reference evidence="3 4" key="1">
    <citation type="submission" date="2018-12" db="EMBL/GenBank/DDBJ databases">
        <title>Persistence of Moraxella catarrhalis in Chronic Obstructive Pulmonary Disease and Regulation of the Hag/MID Adhesin.</title>
        <authorList>
            <person name="Murphy T."/>
            <person name="Zhao X."/>
            <person name="Vyas G."/>
            <person name="Aluvathingal J."/>
            <person name="Nadendla S."/>
            <person name="Tallon L."/>
            <person name="Tettelin H."/>
        </authorList>
    </citation>
    <scope>NUCLEOTIDE SEQUENCE [LARGE SCALE GENOMIC DNA]</scope>
    <source>
        <strain evidence="2 3">173P27B1</strain>
        <strain evidence="1 4">46P58B1</strain>
    </source>
</reference>
<organism evidence="1 4">
    <name type="scientific">Moraxella catarrhalis</name>
    <name type="common">Branhamella catarrhalis</name>
    <dbReference type="NCBI Taxonomy" id="480"/>
    <lineage>
        <taxon>Bacteria</taxon>
        <taxon>Pseudomonadati</taxon>
        <taxon>Pseudomonadota</taxon>
        <taxon>Gammaproteobacteria</taxon>
        <taxon>Moraxellales</taxon>
        <taxon>Moraxellaceae</taxon>
        <taxon>Moraxella</taxon>
    </lineage>
</organism>
<keyword evidence="3" id="KW-1185">Reference proteome</keyword>
<dbReference type="EMBL" id="RYER01000018">
    <property type="protein sequence ID" value="RUO16124.1"/>
    <property type="molecule type" value="Genomic_DNA"/>
</dbReference>
<dbReference type="Proteomes" id="UP000268436">
    <property type="component" value="Unassembled WGS sequence"/>
</dbReference>